<dbReference type="Pfam" id="PF13246">
    <property type="entry name" value="Cation_ATPase"/>
    <property type="match status" value="1"/>
</dbReference>
<evidence type="ECO:0000256" key="13">
    <source>
        <dbReference type="PIRSR" id="PIRSR606539-1"/>
    </source>
</evidence>
<dbReference type="Pfam" id="PF16212">
    <property type="entry name" value="PhoLip_ATPase_C"/>
    <property type="match status" value="1"/>
</dbReference>
<feature type="binding site" evidence="14">
    <location>
        <position position="674"/>
    </location>
    <ligand>
        <name>ATP</name>
        <dbReference type="ChEBI" id="CHEBI:30616"/>
    </ligand>
</feature>
<evidence type="ECO:0000256" key="15">
    <source>
        <dbReference type="PIRSR" id="PIRSR606539-3"/>
    </source>
</evidence>
<evidence type="ECO:0000259" key="19">
    <source>
        <dbReference type="Pfam" id="PF16212"/>
    </source>
</evidence>
<dbReference type="InterPro" id="IPR006539">
    <property type="entry name" value="P-type_ATPase_IV"/>
</dbReference>
<feature type="transmembrane region" description="Helical" evidence="16">
    <location>
        <begin position="1559"/>
        <end position="1579"/>
    </location>
</feature>
<dbReference type="InterPro" id="IPR001757">
    <property type="entry name" value="P_typ_ATPase"/>
</dbReference>
<organism evidence="20 21">
    <name type="scientific">Candida viswanathii</name>
    <dbReference type="NCBI Taxonomy" id="5486"/>
    <lineage>
        <taxon>Eukaryota</taxon>
        <taxon>Fungi</taxon>
        <taxon>Dikarya</taxon>
        <taxon>Ascomycota</taxon>
        <taxon>Saccharomycotina</taxon>
        <taxon>Pichiomycetes</taxon>
        <taxon>Debaryomycetaceae</taxon>
        <taxon>Candida/Lodderomyces clade</taxon>
        <taxon>Candida</taxon>
    </lineage>
</organism>
<comment type="catalytic activity">
    <reaction evidence="11 16">
        <text>ATP + H2O + phospholipidSide 1 = ADP + phosphate + phospholipidSide 2.</text>
        <dbReference type="EC" id="7.6.2.1"/>
    </reaction>
</comment>
<dbReference type="GO" id="GO:0016887">
    <property type="term" value="F:ATP hydrolysis activity"/>
    <property type="evidence" value="ECO:0007669"/>
    <property type="project" value="InterPro"/>
</dbReference>
<dbReference type="SUPFAM" id="SSF81653">
    <property type="entry name" value="Calcium ATPase, transduction domain A"/>
    <property type="match status" value="1"/>
</dbReference>
<sequence length="1761" mass="198816">MNTDPFPPAQSPSPNNNNNDTDNNDNTASTASTQPNDELSDSTLSASNESLRVPTQPRRKRGLSLRTQLFNKAFNIQLNQQPETSDTQPSIHLQHPDQEPAESLQNIELQSFPVTPEINIHEAVDEPSSGHTVPNNELYGNLHTHLAKSTTHLTLESNRTSTSGLSFISKRERSDWKRYGSHNKFYQTLVEIKNKLLHIKRLPATEEGRIIPLTVSPQSVNSYYQDEYYEPKSHNYIDERTNQPYIGNVITSSKYTVYTFLPKQLKAQFSKIANCYFMVVAIMQMIPGWSTTGHFTTIIPLCIFMSISIAREGFDDWKRHGHDKEENNKRTTVVREDEDLTNFDTQSIATIMTETIPVVATSANHANILSIHNASSTSSLSDLEDSVTKDDLSYTNRQMMTRYNLREYPTKWKNVKVGDIIKINENEWFPSDVVLIATSETETNEAFVETMALDGETNLKPKSPHRELAKKASTVTGLKNLHTLITVEDPNKDLYNFEGSFVMDGEKYPLGPDNVVYRGSVLRNTKSILGLVIFTGEETKIRMNNIKNPRTKAPKLQKNINYIVIFMVFVVIMLSAFSTMAQRLQFISYRDRAWYLFRQDAGVAATLMGFIIMYNTLIPLSLYVTMEIIKVMQLCFLQFDIDMYHVESNTPADAKTATILEELGQVSYIFSDKTGTLTDNKMIFRKFSVCGVSWLHDLDIMASEKENPNSQVTAPLVPRISMHIPSLVAASRKSMGNNKISSDYAPRTSTTSIARESIDAAAPPRTSTTAWASSAQPNKIQGSANSLQLLRYIQSHPQTLFAKKTKFFLLSIALCNTCLPRKSEKSLPPPRNDSTFTLDDIDEEHEVVAGEVDNCAEDEAITYQAASPDELALVQAARDLGFVVFDRQNNKLTIKTYPDGFDNEPKYEEYQVLDVIEFSSARKRMSVVVRFPDNRICLLCKGADNIILEKLKNSDLAQSKAKEISQQSAERKTQEADVILQSRLSQEAEPRGSGMSFRQSMSLGNGRTSARMNTIDNALMGTEEEEIADIALKARKSLHLQQSKKYNLETEGDDDNDDDEDTANESRISGARSTHPNTASDMPAHYIPNDKVLVNEEFLIEKTLEHIEEFSTEGLRTLLYSFRWLDKNEYETWSKEYSEAKTALTNRGKLIEKVGGEIEINLELSGATAIEDKLQDGVSEAIDKLRRAGIKLWMLTGDKRETAINIGYSCRLIKDYSTVVVLSNDEGKDALTDRIISSTLEVKAGRVAHSVLVIDGGTLTEVEQDPTLLTLFLELCVEVDSTICCRASPSQKANMVSAIRKLRKDAVTLAIGDGANDIAMIQSADIGVGITGKEGLQAARSADYAIAQFRFLLKLLLVNGRYNYVRTSKFVLCTFYKELLFYLTQCVYQRNTLFSGSSMYESWSLSMFNTLFTSLPVICVGMFDKDLKPATLLAVPELYAKGRLYQAFNLKIFVSWMVLAALQSVGISFLSYYVWGFTALRDNTTFALGSLAFTVLVIVINTKCTLLEMQNRNWLAWASFIISVGGWGIWNVLIMGLYRSKLSAIYFVDYGLITWGQDQSWWASLLMIFTIPLLFDVLIKVFKFMFKPNDDEIFRVYEQDFELRKFFENAAYKELYQSWTFPRDQSTTKTLIIKAFRNIGSVIGIKSKLKVTDGLEAHKSYSNDDLQSAMSRKRAGTNPMKHELSPSGEGVNVYSSDFKRQLAQFENGYEILPSGKRVKMRNKDRSWSFSKAFSKNKDEDVDAIIDERLNNLRFEEEGRNV</sequence>
<feature type="region of interest" description="Disordered" evidence="17">
    <location>
        <begin position="1"/>
        <end position="63"/>
    </location>
</feature>
<feature type="compositionally biased region" description="Low complexity" evidence="17">
    <location>
        <begin position="12"/>
        <end position="34"/>
    </location>
</feature>
<evidence type="ECO:0000313" key="20">
    <source>
        <dbReference type="EMBL" id="RCK59425.1"/>
    </source>
</evidence>
<feature type="compositionally biased region" description="Pro residues" evidence="17">
    <location>
        <begin position="1"/>
        <end position="11"/>
    </location>
</feature>
<feature type="binding site" evidence="15">
    <location>
        <position position="672"/>
    </location>
    <ligand>
        <name>Mg(2+)</name>
        <dbReference type="ChEBI" id="CHEBI:18420"/>
    </ligand>
</feature>
<feature type="compositionally biased region" description="Polar residues" evidence="17">
    <location>
        <begin position="1071"/>
        <end position="1080"/>
    </location>
</feature>
<dbReference type="Pfam" id="PF16209">
    <property type="entry name" value="PhoLip_ATPase_N"/>
    <property type="match status" value="1"/>
</dbReference>
<dbReference type="GO" id="GO:0140346">
    <property type="term" value="F:phosphatidylserine flippase activity"/>
    <property type="evidence" value="ECO:0007669"/>
    <property type="project" value="UniProtKB-ARBA"/>
</dbReference>
<feature type="region of interest" description="Disordered" evidence="17">
    <location>
        <begin position="983"/>
        <end position="1009"/>
    </location>
</feature>
<evidence type="ECO:0000256" key="7">
    <source>
        <dbReference type="ARBA" id="ARBA00022842"/>
    </source>
</evidence>
<evidence type="ECO:0000256" key="11">
    <source>
        <dbReference type="ARBA" id="ARBA00034036"/>
    </source>
</evidence>
<feature type="region of interest" description="Disordered" evidence="17">
    <location>
        <begin position="1045"/>
        <end position="1084"/>
    </location>
</feature>
<dbReference type="GO" id="GO:0000287">
    <property type="term" value="F:magnesium ion binding"/>
    <property type="evidence" value="ECO:0007669"/>
    <property type="project" value="UniProtKB-UniRule"/>
</dbReference>
<dbReference type="PANTHER" id="PTHR24092">
    <property type="entry name" value="PROBABLE PHOSPHOLIPID-TRANSPORTING ATPASE"/>
    <property type="match status" value="1"/>
</dbReference>
<keyword evidence="6 14" id="KW-0067">ATP-binding</keyword>
<protein>
    <recommendedName>
        <fullName evidence="16">Phospholipid-transporting ATPase</fullName>
        <ecNumber evidence="16">7.6.2.1</ecNumber>
    </recommendedName>
</protein>
<dbReference type="GO" id="GO:0005802">
    <property type="term" value="C:trans-Golgi network"/>
    <property type="evidence" value="ECO:0007669"/>
    <property type="project" value="TreeGrafter"/>
</dbReference>
<keyword evidence="7 15" id="KW-0460">Magnesium</keyword>
<dbReference type="InterPro" id="IPR036412">
    <property type="entry name" value="HAD-like_sf"/>
</dbReference>
<dbReference type="FunFam" id="3.40.50.1000:FF:000172">
    <property type="entry name" value="Phospholipid-transporting ATPase"/>
    <property type="match status" value="1"/>
</dbReference>
<evidence type="ECO:0000256" key="6">
    <source>
        <dbReference type="ARBA" id="ARBA00022840"/>
    </source>
</evidence>
<feature type="transmembrane region" description="Helical" evidence="16">
    <location>
        <begin position="1486"/>
        <end position="1502"/>
    </location>
</feature>
<feature type="transmembrane region" description="Helical" evidence="16">
    <location>
        <begin position="601"/>
        <end position="624"/>
    </location>
</feature>
<keyword evidence="8 16" id="KW-1278">Translocase</keyword>
<dbReference type="InterPro" id="IPR018303">
    <property type="entry name" value="ATPase_P-typ_P_site"/>
</dbReference>
<dbReference type="GO" id="GO:0006892">
    <property type="term" value="P:post-Golgi vesicle-mediated transport"/>
    <property type="evidence" value="ECO:0007669"/>
    <property type="project" value="TreeGrafter"/>
</dbReference>
<evidence type="ECO:0000256" key="16">
    <source>
        <dbReference type="RuleBase" id="RU362033"/>
    </source>
</evidence>
<keyword evidence="3 16" id="KW-0812">Transmembrane</keyword>
<dbReference type="InterPro" id="IPR023299">
    <property type="entry name" value="ATPase_P-typ_cyto_dom_N"/>
</dbReference>
<keyword evidence="5 14" id="KW-0547">Nucleotide-binding</keyword>
<dbReference type="Gene3D" id="2.70.150.10">
    <property type="entry name" value="Calcium-transporting ATPase, cytoplasmic transduction domain A"/>
    <property type="match status" value="1"/>
</dbReference>
<dbReference type="Proteomes" id="UP000253472">
    <property type="component" value="Unassembled WGS sequence"/>
</dbReference>
<evidence type="ECO:0000256" key="12">
    <source>
        <dbReference type="ARBA" id="ARBA00049128"/>
    </source>
</evidence>
<evidence type="ECO:0000256" key="8">
    <source>
        <dbReference type="ARBA" id="ARBA00022967"/>
    </source>
</evidence>
<dbReference type="EC" id="7.6.2.1" evidence="16"/>
<feature type="transmembrane region" description="Helical" evidence="16">
    <location>
        <begin position="1514"/>
        <end position="1539"/>
    </location>
</feature>
<keyword evidence="4 15" id="KW-0479">Metal-binding</keyword>
<dbReference type="InterPro" id="IPR032630">
    <property type="entry name" value="P_typ_ATPase_c"/>
</dbReference>
<dbReference type="SUPFAM" id="SSF56784">
    <property type="entry name" value="HAD-like"/>
    <property type="match status" value="1"/>
</dbReference>
<gene>
    <name evidence="20" type="primary">DNF3_0</name>
    <name evidence="20" type="ORF">Cantr_07475</name>
</gene>
<dbReference type="EMBL" id="QLNQ01000027">
    <property type="protein sequence ID" value="RCK59425.1"/>
    <property type="molecule type" value="Genomic_DNA"/>
</dbReference>
<evidence type="ECO:0000256" key="5">
    <source>
        <dbReference type="ARBA" id="ARBA00022741"/>
    </source>
</evidence>
<dbReference type="GO" id="GO:0005886">
    <property type="term" value="C:plasma membrane"/>
    <property type="evidence" value="ECO:0007669"/>
    <property type="project" value="TreeGrafter"/>
</dbReference>
<keyword evidence="21" id="KW-1185">Reference proteome</keyword>
<keyword evidence="9 16" id="KW-1133">Transmembrane helix</keyword>
<evidence type="ECO:0000256" key="9">
    <source>
        <dbReference type="ARBA" id="ARBA00022989"/>
    </source>
</evidence>
<dbReference type="PROSITE" id="PS00154">
    <property type="entry name" value="ATPASE_E1_E2"/>
    <property type="match status" value="1"/>
</dbReference>
<dbReference type="OrthoDB" id="377733at2759"/>
<feature type="compositionally biased region" description="Polar residues" evidence="17">
    <location>
        <begin position="996"/>
        <end position="1009"/>
    </location>
</feature>
<dbReference type="InterPro" id="IPR008250">
    <property type="entry name" value="ATPase_P-typ_transduc_dom_A_sf"/>
</dbReference>
<feature type="binding site" evidence="14">
    <location>
        <position position="941"/>
    </location>
    <ligand>
        <name>ATP</name>
        <dbReference type="ChEBI" id="CHEBI:30616"/>
    </ligand>
</feature>
<feature type="domain" description="P-type ATPase C-terminal" evidence="19">
    <location>
        <begin position="1339"/>
        <end position="1589"/>
    </location>
</feature>
<feature type="compositionally biased region" description="Acidic residues" evidence="17">
    <location>
        <begin position="1050"/>
        <end position="1063"/>
    </location>
</feature>
<dbReference type="Gene3D" id="3.40.50.1000">
    <property type="entry name" value="HAD superfamily/HAD-like"/>
    <property type="match status" value="1"/>
</dbReference>
<feature type="compositionally biased region" description="Polar residues" evidence="17">
    <location>
        <begin position="80"/>
        <end position="91"/>
    </location>
</feature>
<feature type="region of interest" description="Disordered" evidence="17">
    <location>
        <begin position="80"/>
        <end position="99"/>
    </location>
</feature>
<feature type="region of interest" description="Disordered" evidence="17">
    <location>
        <begin position="1665"/>
        <end position="1689"/>
    </location>
</feature>
<evidence type="ECO:0000313" key="21">
    <source>
        <dbReference type="Proteomes" id="UP000253472"/>
    </source>
</evidence>
<feature type="binding site" evidence="14">
    <location>
        <position position="870"/>
    </location>
    <ligand>
        <name>ATP</name>
        <dbReference type="ChEBI" id="CHEBI:30616"/>
    </ligand>
</feature>
<evidence type="ECO:0000256" key="14">
    <source>
        <dbReference type="PIRSR" id="PIRSR606539-2"/>
    </source>
</evidence>
<dbReference type="InterPro" id="IPR023214">
    <property type="entry name" value="HAD_sf"/>
</dbReference>
<comment type="catalytic activity">
    <reaction evidence="12">
        <text>a 1,2-diacyl-sn-glycero-3-phosphoethanolamine(out) + ATP + H2O = a 1,2-diacyl-sn-glycero-3-phosphoethanolamine(in) + ADP + phosphate + H(+)</text>
        <dbReference type="Rhea" id="RHEA:66132"/>
        <dbReference type="ChEBI" id="CHEBI:15377"/>
        <dbReference type="ChEBI" id="CHEBI:15378"/>
        <dbReference type="ChEBI" id="CHEBI:30616"/>
        <dbReference type="ChEBI" id="CHEBI:43474"/>
        <dbReference type="ChEBI" id="CHEBI:64612"/>
        <dbReference type="ChEBI" id="CHEBI:456216"/>
    </reaction>
    <physiologicalReaction direction="left-to-right" evidence="12">
        <dbReference type="Rhea" id="RHEA:66133"/>
    </physiologicalReaction>
</comment>
<name>A0A367Y0L4_9ASCO</name>
<comment type="subcellular location">
    <subcellularLocation>
        <location evidence="1 16">Membrane</location>
        <topology evidence="1 16">Multi-pass membrane protein</topology>
    </subcellularLocation>
</comment>
<accession>A0A367Y0L4</accession>
<dbReference type="NCBIfam" id="TIGR01494">
    <property type="entry name" value="ATPase_P-type"/>
    <property type="match status" value="1"/>
</dbReference>
<feature type="active site" description="4-aspartylphosphate intermediate" evidence="13">
    <location>
        <position position="672"/>
    </location>
</feature>
<evidence type="ECO:0000256" key="17">
    <source>
        <dbReference type="SAM" id="MobiDB-lite"/>
    </source>
</evidence>
<feature type="binding site" evidence="14">
    <location>
        <position position="672"/>
    </location>
    <ligand>
        <name>ATP</name>
        <dbReference type="ChEBI" id="CHEBI:30616"/>
    </ligand>
</feature>
<dbReference type="PANTHER" id="PTHR24092:SF174">
    <property type="entry name" value="PHOSPHOLIPID-TRANSPORTING ATPASE DNF3-RELATED"/>
    <property type="match status" value="1"/>
</dbReference>
<feature type="transmembrane region" description="Helical" evidence="16">
    <location>
        <begin position="1453"/>
        <end position="1474"/>
    </location>
</feature>
<dbReference type="Pfam" id="PF00702">
    <property type="entry name" value="Hydrolase"/>
    <property type="match status" value="1"/>
</dbReference>
<proteinExistence type="inferred from homology"/>
<dbReference type="SUPFAM" id="SSF81665">
    <property type="entry name" value="Calcium ATPase, transmembrane domain M"/>
    <property type="match status" value="1"/>
</dbReference>
<comment type="cofactor">
    <cofactor evidence="15">
        <name>Mg(2+)</name>
        <dbReference type="ChEBI" id="CHEBI:18420"/>
    </cofactor>
</comment>
<dbReference type="STRING" id="5486.A0A367Y0L4"/>
<evidence type="ECO:0000256" key="3">
    <source>
        <dbReference type="ARBA" id="ARBA00022692"/>
    </source>
</evidence>
<feature type="binding site" evidence="14">
    <location>
        <position position="673"/>
    </location>
    <ligand>
        <name>ATP</name>
        <dbReference type="ChEBI" id="CHEBI:30616"/>
    </ligand>
</feature>
<dbReference type="InterPro" id="IPR023298">
    <property type="entry name" value="ATPase_P-typ_TM_dom_sf"/>
</dbReference>
<feature type="binding site" evidence="14">
    <location>
        <position position="1707"/>
    </location>
    <ligand>
        <name>ATP</name>
        <dbReference type="ChEBI" id="CHEBI:30616"/>
    </ligand>
</feature>
<feature type="domain" description="P-type ATPase N-terminal" evidence="18">
    <location>
        <begin position="239"/>
        <end position="298"/>
    </location>
</feature>
<feature type="binding site" evidence="15">
    <location>
        <position position="674"/>
    </location>
    <ligand>
        <name>Mg(2+)</name>
        <dbReference type="ChEBI" id="CHEBI:18420"/>
    </ligand>
</feature>
<dbReference type="GO" id="GO:0032456">
    <property type="term" value="P:endocytic recycling"/>
    <property type="evidence" value="ECO:0007669"/>
    <property type="project" value="TreeGrafter"/>
</dbReference>
<dbReference type="SUPFAM" id="SSF81660">
    <property type="entry name" value="Metal cation-transporting ATPase, ATP-binding domain N"/>
    <property type="match status" value="1"/>
</dbReference>
<keyword evidence="10 16" id="KW-0472">Membrane</keyword>
<evidence type="ECO:0000256" key="2">
    <source>
        <dbReference type="ARBA" id="ARBA00008109"/>
    </source>
</evidence>
<evidence type="ECO:0000256" key="1">
    <source>
        <dbReference type="ARBA" id="ARBA00004141"/>
    </source>
</evidence>
<comment type="similarity">
    <text evidence="2 16">Belongs to the cation transport ATPase (P-type) (TC 3.A.3) family. Type IV subfamily.</text>
</comment>
<evidence type="ECO:0000259" key="18">
    <source>
        <dbReference type="Pfam" id="PF16209"/>
    </source>
</evidence>
<dbReference type="InterPro" id="IPR032631">
    <property type="entry name" value="P-type_ATPase_N"/>
</dbReference>
<comment type="caution">
    <text evidence="20">The sequence shown here is derived from an EMBL/GenBank/DDBJ whole genome shotgun (WGS) entry which is preliminary data.</text>
</comment>
<dbReference type="GO" id="GO:0005524">
    <property type="term" value="F:ATP binding"/>
    <property type="evidence" value="ECO:0007669"/>
    <property type="project" value="UniProtKB-UniRule"/>
</dbReference>
<evidence type="ECO:0000256" key="4">
    <source>
        <dbReference type="ARBA" id="ARBA00022723"/>
    </source>
</evidence>
<feature type="compositionally biased region" description="Polar residues" evidence="17">
    <location>
        <begin position="35"/>
        <end position="50"/>
    </location>
</feature>
<dbReference type="Gene3D" id="3.40.1110.10">
    <property type="entry name" value="Calcium-transporting ATPase, cytoplasmic domain N"/>
    <property type="match status" value="1"/>
</dbReference>
<feature type="binding site" evidence="14">
    <location>
        <position position="918"/>
    </location>
    <ligand>
        <name>ATP</name>
        <dbReference type="ChEBI" id="CHEBI:30616"/>
    </ligand>
</feature>
<dbReference type="FunFam" id="3.40.1110.10:FF:000159">
    <property type="entry name" value="Phospholipid-transporting ATPase"/>
    <property type="match status" value="1"/>
</dbReference>
<reference evidence="20 21" key="1">
    <citation type="submission" date="2018-06" db="EMBL/GenBank/DDBJ databases">
        <title>Whole genome sequencing of Candida tropicalis (genome annotated by CSBL at Korea University).</title>
        <authorList>
            <person name="Ahn J."/>
        </authorList>
    </citation>
    <scope>NUCLEOTIDE SEQUENCE [LARGE SCALE GENOMIC DNA]</scope>
    <source>
        <strain evidence="20 21">ATCC 20962</strain>
    </source>
</reference>
<feature type="transmembrane region" description="Helical" evidence="16">
    <location>
        <begin position="560"/>
        <end position="581"/>
    </location>
</feature>
<evidence type="ECO:0000256" key="10">
    <source>
        <dbReference type="ARBA" id="ARBA00023136"/>
    </source>
</evidence>
<dbReference type="NCBIfam" id="TIGR01652">
    <property type="entry name" value="ATPase-Plipid"/>
    <property type="match status" value="1"/>
</dbReference>